<feature type="chain" id="PRO_5045751353" evidence="1">
    <location>
        <begin position="17"/>
        <end position="140"/>
    </location>
</feature>
<name>A0ABR1JE50_9AGAR</name>
<proteinExistence type="predicted"/>
<keyword evidence="1" id="KW-0732">Signal</keyword>
<evidence type="ECO:0000313" key="2">
    <source>
        <dbReference type="EMBL" id="KAK7456366.1"/>
    </source>
</evidence>
<accession>A0ABR1JE50</accession>
<feature type="signal peptide" evidence="1">
    <location>
        <begin position="1"/>
        <end position="16"/>
    </location>
</feature>
<keyword evidence="3" id="KW-1185">Reference proteome</keyword>
<evidence type="ECO:0000256" key="1">
    <source>
        <dbReference type="SAM" id="SignalP"/>
    </source>
</evidence>
<dbReference type="Proteomes" id="UP001498398">
    <property type="component" value="Unassembled WGS sequence"/>
</dbReference>
<dbReference type="EMBL" id="JBANRG010000021">
    <property type="protein sequence ID" value="KAK7456366.1"/>
    <property type="molecule type" value="Genomic_DNA"/>
</dbReference>
<evidence type="ECO:0000313" key="3">
    <source>
        <dbReference type="Proteomes" id="UP001498398"/>
    </source>
</evidence>
<organism evidence="2 3">
    <name type="scientific">Marasmiellus scandens</name>
    <dbReference type="NCBI Taxonomy" id="2682957"/>
    <lineage>
        <taxon>Eukaryota</taxon>
        <taxon>Fungi</taxon>
        <taxon>Dikarya</taxon>
        <taxon>Basidiomycota</taxon>
        <taxon>Agaricomycotina</taxon>
        <taxon>Agaricomycetes</taxon>
        <taxon>Agaricomycetidae</taxon>
        <taxon>Agaricales</taxon>
        <taxon>Marasmiineae</taxon>
        <taxon>Omphalotaceae</taxon>
        <taxon>Marasmiellus</taxon>
    </lineage>
</organism>
<protein>
    <submittedName>
        <fullName evidence="2">Uncharacterized protein</fullName>
    </submittedName>
</protein>
<gene>
    <name evidence="2" type="ORF">VKT23_010613</name>
</gene>
<sequence length="140" mass="15314">MRFSTISAILCTVASALVVSARGPEAVRFGVLNTSPIQVNAGDVISIKYNSTLAFWQPKYVDFYIQGHRNGSNVPTPYILIQRNDYASDQTLLCSNYTVPDLVADYNAEDWTLWAYVTYPSDSGPLEVGGVASGFTFETA</sequence>
<comment type="caution">
    <text evidence="2">The sequence shown here is derived from an EMBL/GenBank/DDBJ whole genome shotgun (WGS) entry which is preliminary data.</text>
</comment>
<reference evidence="2 3" key="1">
    <citation type="submission" date="2024-01" db="EMBL/GenBank/DDBJ databases">
        <title>A draft genome for the cacao thread blight pathogen Marasmiellus scandens.</title>
        <authorList>
            <person name="Baruah I.K."/>
            <person name="Leung J."/>
            <person name="Bukari Y."/>
            <person name="Amoako-Attah I."/>
            <person name="Meinhardt L.W."/>
            <person name="Bailey B.A."/>
            <person name="Cohen S.P."/>
        </authorList>
    </citation>
    <scope>NUCLEOTIDE SEQUENCE [LARGE SCALE GENOMIC DNA]</scope>
    <source>
        <strain evidence="2 3">GH-19</strain>
    </source>
</reference>